<evidence type="ECO:0000256" key="1">
    <source>
        <dbReference type="ARBA" id="ARBA00009437"/>
    </source>
</evidence>
<evidence type="ECO:0000256" key="4">
    <source>
        <dbReference type="ARBA" id="ARBA00023163"/>
    </source>
</evidence>
<dbReference type="Pfam" id="PF03466">
    <property type="entry name" value="LysR_substrate"/>
    <property type="match status" value="1"/>
</dbReference>
<name>A0ABF7PG78_VIBVL</name>
<dbReference type="GO" id="GO:0003677">
    <property type="term" value="F:DNA binding"/>
    <property type="evidence" value="ECO:0007669"/>
    <property type="project" value="UniProtKB-KW"/>
</dbReference>
<reference evidence="6" key="1">
    <citation type="submission" date="2016-06" db="EMBL/GenBank/DDBJ databases">
        <title>Complete Genome Sequence of Vibrio vulnificus FORC_036.</title>
        <authorList>
            <consortium name="Food-borne pathogen omics research center"/>
            <person name="Gil S.J."/>
            <person name="Na E.J."/>
            <person name="Lee B."/>
            <person name="Chung H.Y."/>
            <person name="Song J.S."/>
            <person name="Kim B.-S."/>
            <person name="Lee J.-H."/>
            <person name="Kim H."/>
            <person name="Ryu S."/>
            <person name="Yoon H."/>
            <person name="Choi S.-H."/>
        </authorList>
    </citation>
    <scope>NUCLEOTIDE SEQUENCE</scope>
    <source>
        <strain evidence="6">FORC_036</strain>
    </source>
</reference>
<gene>
    <name evidence="6" type="ORF">FORC36_0521</name>
</gene>
<sequence length="309" mass="34450">MTVSINNFMNKWPSLKQLHYLITLHETRHFSDAAERCFVSQSTLSKGIQNLEELIGCPLYEKKDKKSPLVFTQAGELVVMHGRELLAKGQDLVELGSLCQGDSMQGQLKLGCIPTIAPFLLCDLVQEINQRFPQLNLLLREDTTTNLLTALRHGELDVLILALPVEIDGMESRVVGQDPFKMVISRHQAGAIKVPIKYDDLPDESVFLLEKEHCLTEHAVSACKLTDKEKINPFSATSLHTLVQMVANGLGTTFIPQMAIDHGLLDNQNLVVIEPPGQQAYRDIGLVWRPSSSRSKTFNQLAEVVSELL</sequence>
<dbReference type="SUPFAM" id="SSF53850">
    <property type="entry name" value="Periplasmic binding protein-like II"/>
    <property type="match status" value="1"/>
</dbReference>
<dbReference type="PRINTS" id="PR00039">
    <property type="entry name" value="HTHLYSR"/>
</dbReference>
<dbReference type="PANTHER" id="PTHR30346:SF10">
    <property type="entry name" value="TRANSCRIPTIONAL REGULATOR OF OXIDATIVE STRESS OXYR"/>
    <property type="match status" value="1"/>
</dbReference>
<dbReference type="Gene3D" id="3.40.190.10">
    <property type="entry name" value="Periplasmic binding protein-like II"/>
    <property type="match status" value="2"/>
</dbReference>
<evidence type="ECO:0000313" key="6">
    <source>
        <dbReference type="EMBL" id="ARN65038.1"/>
    </source>
</evidence>
<accession>A0ABF7PG78</accession>
<dbReference type="PROSITE" id="PS50931">
    <property type="entry name" value="HTH_LYSR"/>
    <property type="match status" value="1"/>
</dbReference>
<dbReference type="SUPFAM" id="SSF46785">
    <property type="entry name" value="Winged helix' DNA-binding domain"/>
    <property type="match status" value="1"/>
</dbReference>
<evidence type="ECO:0000259" key="5">
    <source>
        <dbReference type="PROSITE" id="PS50931"/>
    </source>
</evidence>
<keyword evidence="4" id="KW-0804">Transcription</keyword>
<comment type="similarity">
    <text evidence="1">Belongs to the LysR transcriptional regulatory family.</text>
</comment>
<protein>
    <submittedName>
        <fullName evidence="6">Transcriptional regulator, LysR family</fullName>
    </submittedName>
</protein>
<dbReference type="AlphaFoldDB" id="A0ABF7PG78"/>
<keyword evidence="3" id="KW-0238">DNA-binding</keyword>
<dbReference type="InterPro" id="IPR036388">
    <property type="entry name" value="WH-like_DNA-bd_sf"/>
</dbReference>
<dbReference type="InterPro" id="IPR000847">
    <property type="entry name" value="LysR_HTH_N"/>
</dbReference>
<dbReference type="InterPro" id="IPR036390">
    <property type="entry name" value="WH_DNA-bd_sf"/>
</dbReference>
<dbReference type="InterPro" id="IPR005119">
    <property type="entry name" value="LysR_subst-bd"/>
</dbReference>
<proteinExistence type="inferred from homology"/>
<evidence type="ECO:0000256" key="2">
    <source>
        <dbReference type="ARBA" id="ARBA00023015"/>
    </source>
</evidence>
<evidence type="ECO:0000256" key="3">
    <source>
        <dbReference type="ARBA" id="ARBA00023125"/>
    </source>
</evidence>
<dbReference type="Gene3D" id="1.10.10.10">
    <property type="entry name" value="Winged helix-like DNA-binding domain superfamily/Winged helix DNA-binding domain"/>
    <property type="match status" value="1"/>
</dbReference>
<organism evidence="6">
    <name type="scientific">Vibrio vulnificus</name>
    <dbReference type="NCBI Taxonomy" id="672"/>
    <lineage>
        <taxon>Bacteria</taxon>
        <taxon>Pseudomonadati</taxon>
        <taxon>Pseudomonadota</taxon>
        <taxon>Gammaproteobacteria</taxon>
        <taxon>Vibrionales</taxon>
        <taxon>Vibrionaceae</taxon>
        <taxon>Vibrio</taxon>
    </lineage>
</organism>
<dbReference type="FunFam" id="3.40.190.10:FF:000171">
    <property type="entry name" value="Transcriptional regulator LysR family"/>
    <property type="match status" value="1"/>
</dbReference>
<keyword evidence="2" id="KW-0805">Transcription regulation</keyword>
<dbReference type="CDD" id="cd08411">
    <property type="entry name" value="PBP2_OxyR"/>
    <property type="match status" value="1"/>
</dbReference>
<dbReference type="EMBL" id="CP015512">
    <property type="protein sequence ID" value="ARN65038.1"/>
    <property type="molecule type" value="Genomic_DNA"/>
</dbReference>
<feature type="domain" description="HTH lysR-type" evidence="5">
    <location>
        <begin position="13"/>
        <end position="72"/>
    </location>
</feature>
<dbReference type="Pfam" id="PF00126">
    <property type="entry name" value="HTH_1"/>
    <property type="match status" value="1"/>
</dbReference>
<dbReference type="PANTHER" id="PTHR30346">
    <property type="entry name" value="TRANSCRIPTIONAL DUAL REGULATOR HCAR-RELATED"/>
    <property type="match status" value="1"/>
</dbReference>